<proteinExistence type="predicted"/>
<feature type="region of interest" description="Disordered" evidence="1">
    <location>
        <begin position="1"/>
        <end position="44"/>
    </location>
</feature>
<comment type="caution">
    <text evidence="2">The sequence shown here is derived from an EMBL/GenBank/DDBJ whole genome shotgun (WGS) entry which is preliminary data.</text>
</comment>
<dbReference type="AlphaFoldDB" id="A0A2W5NEK5"/>
<gene>
    <name evidence="2" type="ORF">DI555_22255</name>
</gene>
<name>A0A2W5NEK5_9SPHN</name>
<evidence type="ECO:0000313" key="3">
    <source>
        <dbReference type="Proteomes" id="UP000249082"/>
    </source>
</evidence>
<evidence type="ECO:0008006" key="4">
    <source>
        <dbReference type="Google" id="ProtNLM"/>
    </source>
</evidence>
<reference evidence="2 3" key="1">
    <citation type="submission" date="2017-08" db="EMBL/GenBank/DDBJ databases">
        <title>Infants hospitalized years apart are colonized by the same room-sourced microbial strains.</title>
        <authorList>
            <person name="Brooks B."/>
            <person name="Olm M.R."/>
            <person name="Firek B.A."/>
            <person name="Baker R."/>
            <person name="Thomas B.C."/>
            <person name="Morowitz M.J."/>
            <person name="Banfield J.F."/>
        </authorList>
    </citation>
    <scope>NUCLEOTIDE SEQUENCE [LARGE SCALE GENOMIC DNA]</scope>
    <source>
        <strain evidence="2">S2_005_002_R2_33</strain>
    </source>
</reference>
<organism evidence="2 3">
    <name type="scientific">Novosphingobium pentaromativorans</name>
    <dbReference type="NCBI Taxonomy" id="205844"/>
    <lineage>
        <taxon>Bacteria</taxon>
        <taxon>Pseudomonadati</taxon>
        <taxon>Pseudomonadota</taxon>
        <taxon>Alphaproteobacteria</taxon>
        <taxon>Sphingomonadales</taxon>
        <taxon>Sphingomonadaceae</taxon>
        <taxon>Novosphingobium</taxon>
    </lineage>
</organism>
<dbReference type="EMBL" id="QFPX01000033">
    <property type="protein sequence ID" value="PZQ50888.1"/>
    <property type="molecule type" value="Genomic_DNA"/>
</dbReference>
<protein>
    <recommendedName>
        <fullName evidence="4">Benenodin family lasso peptide</fullName>
    </recommendedName>
</protein>
<dbReference type="NCBIfam" id="NF033522">
    <property type="entry name" value="lasso_benenodin"/>
    <property type="match status" value="1"/>
</dbReference>
<accession>A0A2W5NEK5</accession>
<evidence type="ECO:0000256" key="1">
    <source>
        <dbReference type="SAM" id="MobiDB-lite"/>
    </source>
</evidence>
<dbReference type="Pfam" id="PF24178">
    <property type="entry name" value="Subterisin"/>
    <property type="match status" value="1"/>
</dbReference>
<sequence length="44" mass="4877">MHRNDETHEDEVFDLGSLSEETKGIPLGQVQDALGEYSTGLDQD</sequence>
<dbReference type="InterPro" id="IPR049805">
    <property type="entry name" value="Lasso_benenodin"/>
</dbReference>
<dbReference type="Proteomes" id="UP000249082">
    <property type="component" value="Unassembled WGS sequence"/>
</dbReference>
<evidence type="ECO:0000313" key="2">
    <source>
        <dbReference type="EMBL" id="PZQ50888.1"/>
    </source>
</evidence>